<dbReference type="EMBL" id="LFOE01000001">
    <property type="protein sequence ID" value="OBY33570.1"/>
    <property type="molecule type" value="Genomic_DNA"/>
</dbReference>
<evidence type="ECO:0000313" key="1">
    <source>
        <dbReference type="EMBL" id="OBY33570.1"/>
    </source>
</evidence>
<organism evidence="1 2">
    <name type="scientific">Mycolicibacter kumamotonensis</name>
    <dbReference type="NCBI Taxonomy" id="354243"/>
    <lineage>
        <taxon>Bacteria</taxon>
        <taxon>Bacillati</taxon>
        <taxon>Actinomycetota</taxon>
        <taxon>Actinomycetes</taxon>
        <taxon>Mycobacteriales</taxon>
        <taxon>Mycobacteriaceae</taxon>
        <taxon>Mycolicibacter</taxon>
    </lineage>
</organism>
<evidence type="ECO:0000313" key="2">
    <source>
        <dbReference type="Proteomes" id="UP000092668"/>
    </source>
</evidence>
<dbReference type="InterPro" id="IPR019587">
    <property type="entry name" value="Polyketide_cyclase/dehydratase"/>
</dbReference>
<reference evidence="1 2" key="1">
    <citation type="submission" date="2015-06" db="EMBL/GenBank/DDBJ databases">
        <title>Genome sequence of Mycobacterium kumamotonense strain Roo.</title>
        <authorList>
            <person name="Greninger A.L."/>
            <person name="Cunningham G."/>
            <person name="Miller S."/>
        </authorList>
    </citation>
    <scope>NUCLEOTIDE SEQUENCE [LARGE SCALE GENOMIC DNA]</scope>
    <source>
        <strain evidence="1 2">Roo</strain>
    </source>
</reference>
<dbReference type="CDD" id="cd07812">
    <property type="entry name" value="SRPBCC"/>
    <property type="match status" value="1"/>
</dbReference>
<name>A0A1B8SLL3_9MYCO</name>
<dbReference type="InterPro" id="IPR023393">
    <property type="entry name" value="START-like_dom_sf"/>
</dbReference>
<dbReference type="STRING" id="354243.BST28_08680"/>
<dbReference type="Proteomes" id="UP000092668">
    <property type="component" value="Unassembled WGS sequence"/>
</dbReference>
<gene>
    <name evidence="1" type="ORF">ACT18_01205</name>
</gene>
<comment type="caution">
    <text evidence="1">The sequence shown here is derived from an EMBL/GenBank/DDBJ whole genome shotgun (WGS) entry which is preliminary data.</text>
</comment>
<keyword evidence="2" id="KW-1185">Reference proteome</keyword>
<dbReference type="RefSeq" id="WP_065286849.1">
    <property type="nucleotide sequence ID" value="NZ_LFOE01000001.1"/>
</dbReference>
<proteinExistence type="predicted"/>
<dbReference type="SUPFAM" id="SSF55961">
    <property type="entry name" value="Bet v1-like"/>
    <property type="match status" value="1"/>
</dbReference>
<dbReference type="AlphaFoldDB" id="A0A1B8SLL3"/>
<sequence length="160" mass="18022">MHGSATVQMDAPAGTVWSLITDVTQIGRFSPETFEAEWLDDATEPVDGVRFRGHVKRNEKGPIYWTTYTVTECEPSAVFAFAVRSRPFGLPIMPRNNVQLTWRYTLAPGTGGGATVTESFQLDDIPAMRLYWRLLGWLRGPRMRRDMVRTLTAIKAVVES</sequence>
<accession>A0A1B8SLL3</accession>
<dbReference type="Gene3D" id="3.30.530.20">
    <property type="match status" value="1"/>
</dbReference>
<protein>
    <submittedName>
        <fullName evidence="1">Cyclase</fullName>
    </submittedName>
</protein>
<dbReference type="Pfam" id="PF10604">
    <property type="entry name" value="Polyketide_cyc2"/>
    <property type="match status" value="1"/>
</dbReference>
<dbReference type="PATRIC" id="fig|354243.3.peg.262"/>
<dbReference type="OrthoDB" id="4618973at2"/>